<accession>A0A939PBU0</accession>
<gene>
    <name evidence="2" type="ORF">J4573_08815</name>
</gene>
<dbReference type="RefSeq" id="WP_208254779.1">
    <property type="nucleotide sequence ID" value="NZ_JAGEOJ010000003.1"/>
</dbReference>
<evidence type="ECO:0000313" key="2">
    <source>
        <dbReference type="EMBL" id="MBO2447183.1"/>
    </source>
</evidence>
<name>A0A939PBU0_9ACTN</name>
<keyword evidence="3" id="KW-1185">Reference proteome</keyword>
<dbReference type="Proteomes" id="UP000669179">
    <property type="component" value="Unassembled WGS sequence"/>
</dbReference>
<sequence>MRVLACPVIVVAVAVVPPFAASSAVAATAVAVRSAGAARIDDFTVWPSHADADHRVHFSGRLVTVDDDGTPRSLPDEFIDVQERAGTTLVGYADAITDSSGRFAGDLTVDQDGTVLAQSAAGVKSAAVPVTVTTARTRLSGTLSPAQPAGGDIAQITGRLERQTTGGDWVPMGDRPISFFRPDGQPAQVPWRTKADGSFIATFRAGAATSWKLGFVPGALAFAPAQVTVSVRDPAHLLYRSGFNNFGLNAHWNGRGYDVLPGDTFHLGADLWGWNPGSQQTLTGRRAWLEFSADGTTWARTRFSRATDREGMADIAVQTRAAGHWRMSFDGDARYTPARTSSIFVGIRKPTASRFIAFKATPTSVRKGRTLTITGTVQGLGRIGKGRAIGPVTVYFRPRGSRSWRKVKTVVLRGSGSFKVSAKAARSGTWKAHFAGDGNDLPVTSRYVYITVR</sequence>
<comment type="caution">
    <text evidence="2">The sequence shown here is derived from an EMBL/GenBank/DDBJ whole genome shotgun (WGS) entry which is preliminary data.</text>
</comment>
<reference evidence="2" key="1">
    <citation type="submission" date="2021-03" db="EMBL/GenBank/DDBJ databases">
        <authorList>
            <person name="Kanchanasin P."/>
            <person name="Saeng-In P."/>
            <person name="Phongsopitanun W."/>
            <person name="Yuki M."/>
            <person name="Kudo T."/>
            <person name="Ohkuma M."/>
            <person name="Tanasupawat S."/>
        </authorList>
    </citation>
    <scope>NUCLEOTIDE SEQUENCE</scope>
    <source>
        <strain evidence="2">GKU 128</strain>
    </source>
</reference>
<organism evidence="2 3">
    <name type="scientific">Actinomadura barringtoniae</name>
    <dbReference type="NCBI Taxonomy" id="1427535"/>
    <lineage>
        <taxon>Bacteria</taxon>
        <taxon>Bacillati</taxon>
        <taxon>Actinomycetota</taxon>
        <taxon>Actinomycetes</taxon>
        <taxon>Streptosporangiales</taxon>
        <taxon>Thermomonosporaceae</taxon>
        <taxon>Actinomadura</taxon>
    </lineage>
</organism>
<evidence type="ECO:0008006" key="4">
    <source>
        <dbReference type="Google" id="ProtNLM"/>
    </source>
</evidence>
<feature type="signal peptide" evidence="1">
    <location>
        <begin position="1"/>
        <end position="26"/>
    </location>
</feature>
<dbReference type="EMBL" id="JAGEOJ010000003">
    <property type="protein sequence ID" value="MBO2447183.1"/>
    <property type="molecule type" value="Genomic_DNA"/>
</dbReference>
<proteinExistence type="predicted"/>
<protein>
    <recommendedName>
        <fullName evidence="4">Htaa domain-containing protein</fullName>
    </recommendedName>
</protein>
<dbReference type="AlphaFoldDB" id="A0A939PBU0"/>
<evidence type="ECO:0000256" key="1">
    <source>
        <dbReference type="SAM" id="SignalP"/>
    </source>
</evidence>
<evidence type="ECO:0000313" key="3">
    <source>
        <dbReference type="Proteomes" id="UP000669179"/>
    </source>
</evidence>
<keyword evidence="1" id="KW-0732">Signal</keyword>
<feature type="chain" id="PRO_5038085526" description="Htaa domain-containing protein" evidence="1">
    <location>
        <begin position="27"/>
        <end position="453"/>
    </location>
</feature>